<evidence type="ECO:0000256" key="2">
    <source>
        <dbReference type="ARBA" id="ARBA00022801"/>
    </source>
</evidence>
<dbReference type="PANTHER" id="PTHR31793">
    <property type="entry name" value="4-HYDROXYBENZOYL-COA THIOESTERASE FAMILY MEMBER"/>
    <property type="match status" value="1"/>
</dbReference>
<dbReference type="SUPFAM" id="SSF54637">
    <property type="entry name" value="Thioesterase/thiol ester dehydrase-isomerase"/>
    <property type="match status" value="1"/>
</dbReference>
<dbReference type="InterPro" id="IPR006684">
    <property type="entry name" value="YbgC/YbaW"/>
</dbReference>
<dbReference type="InterPro" id="IPR050563">
    <property type="entry name" value="4-hydroxybenzoyl-CoA_TE"/>
</dbReference>
<accession>A0ABR8XZN0</accession>
<dbReference type="RefSeq" id="WP_191700495.1">
    <property type="nucleotide sequence ID" value="NZ_JACSPZ010000005.1"/>
</dbReference>
<dbReference type="InterPro" id="IPR029069">
    <property type="entry name" value="HotDog_dom_sf"/>
</dbReference>
<gene>
    <name evidence="3" type="ORF">H9635_11725</name>
</gene>
<dbReference type="Gene3D" id="3.10.129.10">
    <property type="entry name" value="Hotdog Thioesterase"/>
    <property type="match status" value="1"/>
</dbReference>
<name>A0ABR8XZN0_9BACL</name>
<dbReference type="Proteomes" id="UP000619101">
    <property type="component" value="Unassembled WGS sequence"/>
</dbReference>
<comment type="similarity">
    <text evidence="1">Belongs to the 4-hydroxybenzoyl-CoA thioesterase family.</text>
</comment>
<evidence type="ECO:0000313" key="3">
    <source>
        <dbReference type="EMBL" id="MBD8037411.1"/>
    </source>
</evidence>
<dbReference type="PANTHER" id="PTHR31793:SF24">
    <property type="entry name" value="LONG-CHAIN ACYL-COA THIOESTERASE FADM"/>
    <property type="match status" value="1"/>
</dbReference>
<comment type="caution">
    <text evidence="3">The sequence shown here is derived from an EMBL/GenBank/DDBJ whole genome shotgun (WGS) entry which is preliminary data.</text>
</comment>
<reference evidence="3 4" key="1">
    <citation type="submission" date="2020-08" db="EMBL/GenBank/DDBJ databases">
        <title>A Genomic Blueprint of the Chicken Gut Microbiome.</title>
        <authorList>
            <person name="Gilroy R."/>
            <person name="Ravi A."/>
            <person name="Getino M."/>
            <person name="Pursley I."/>
            <person name="Horton D.L."/>
            <person name="Alikhan N.-F."/>
            <person name="Baker D."/>
            <person name="Gharbi K."/>
            <person name="Hall N."/>
            <person name="Watson M."/>
            <person name="Adriaenssens E.M."/>
            <person name="Foster-Nyarko E."/>
            <person name="Jarju S."/>
            <person name="Secka A."/>
            <person name="Antonio M."/>
            <person name="Oren A."/>
            <person name="Chaudhuri R."/>
            <person name="La Ragione R.M."/>
            <person name="Hildebrand F."/>
            <person name="Pallen M.J."/>
        </authorList>
    </citation>
    <scope>NUCLEOTIDE SEQUENCE [LARGE SCALE GENOMIC DNA]</scope>
    <source>
        <strain evidence="3 4">A46</strain>
    </source>
</reference>
<dbReference type="PIRSF" id="PIRSF003230">
    <property type="entry name" value="YbgC"/>
    <property type="match status" value="1"/>
</dbReference>
<protein>
    <submittedName>
        <fullName evidence="3">Acyl-CoA thioesterase</fullName>
    </submittedName>
</protein>
<keyword evidence="2" id="KW-0378">Hydrolase</keyword>
<keyword evidence="4" id="KW-1185">Reference proteome</keyword>
<evidence type="ECO:0000256" key="1">
    <source>
        <dbReference type="ARBA" id="ARBA00005953"/>
    </source>
</evidence>
<organism evidence="3 4">
    <name type="scientific">Solibacillus faecavium</name>
    <dbReference type="NCBI Taxonomy" id="2762221"/>
    <lineage>
        <taxon>Bacteria</taxon>
        <taxon>Bacillati</taxon>
        <taxon>Bacillota</taxon>
        <taxon>Bacilli</taxon>
        <taxon>Bacillales</taxon>
        <taxon>Caryophanaceae</taxon>
        <taxon>Solibacillus</taxon>
    </lineage>
</organism>
<evidence type="ECO:0000313" key="4">
    <source>
        <dbReference type="Proteomes" id="UP000619101"/>
    </source>
</evidence>
<proteinExistence type="inferred from homology"/>
<dbReference type="EMBL" id="JACSPZ010000005">
    <property type="protein sequence ID" value="MBD8037411.1"/>
    <property type="molecule type" value="Genomic_DNA"/>
</dbReference>
<sequence>MRATYIQDVKEWMAGFSFSTKVRVRFSETDMYGHVNNTKVFAYLEYARIEYFKAMGFNFIEGSDDTSMFVVADIQCDYLKEVFFDEELTIFVKTASIGTSSLDLHYMVTNKKDEICYTARGTLVQLNHNTGKGVPLLEDQKKLLLGK</sequence>
<dbReference type="Pfam" id="PF13279">
    <property type="entry name" value="4HBT_2"/>
    <property type="match status" value="1"/>
</dbReference>
<dbReference type="CDD" id="cd00586">
    <property type="entry name" value="4HBT"/>
    <property type="match status" value="1"/>
</dbReference>